<sequence>MGNAHDLDDYWGFMPVWIVVADDSLTNGHESVRVVKWLVFDVAGSEPASFSEHVSL</sequence>
<dbReference type="AlphaFoldDB" id="A0A9W8JIA4"/>
<proteinExistence type="predicted"/>
<dbReference type="Proteomes" id="UP001140091">
    <property type="component" value="Unassembled WGS sequence"/>
</dbReference>
<reference evidence="1" key="1">
    <citation type="submission" date="2022-06" db="EMBL/GenBank/DDBJ databases">
        <title>Genome Sequence of Candolleomyces eurysporus.</title>
        <authorList>
            <person name="Buettner E."/>
        </authorList>
    </citation>
    <scope>NUCLEOTIDE SEQUENCE</scope>
    <source>
        <strain evidence="1">VTCC 930004</strain>
    </source>
</reference>
<gene>
    <name evidence="1" type="ORF">H1R20_g2927</name>
</gene>
<dbReference type="EMBL" id="JANBPK010000725">
    <property type="protein sequence ID" value="KAJ2934153.1"/>
    <property type="molecule type" value="Genomic_DNA"/>
</dbReference>
<protein>
    <submittedName>
        <fullName evidence="1">Uncharacterized protein</fullName>
    </submittedName>
</protein>
<name>A0A9W8JIA4_9AGAR</name>
<feature type="non-terminal residue" evidence="1">
    <location>
        <position position="56"/>
    </location>
</feature>
<evidence type="ECO:0000313" key="2">
    <source>
        <dbReference type="Proteomes" id="UP001140091"/>
    </source>
</evidence>
<keyword evidence="2" id="KW-1185">Reference proteome</keyword>
<evidence type="ECO:0000313" key="1">
    <source>
        <dbReference type="EMBL" id="KAJ2934153.1"/>
    </source>
</evidence>
<organism evidence="1 2">
    <name type="scientific">Candolleomyces eurysporus</name>
    <dbReference type="NCBI Taxonomy" id="2828524"/>
    <lineage>
        <taxon>Eukaryota</taxon>
        <taxon>Fungi</taxon>
        <taxon>Dikarya</taxon>
        <taxon>Basidiomycota</taxon>
        <taxon>Agaricomycotina</taxon>
        <taxon>Agaricomycetes</taxon>
        <taxon>Agaricomycetidae</taxon>
        <taxon>Agaricales</taxon>
        <taxon>Agaricineae</taxon>
        <taxon>Psathyrellaceae</taxon>
        <taxon>Candolleomyces</taxon>
    </lineage>
</organism>
<accession>A0A9W8JIA4</accession>
<comment type="caution">
    <text evidence="1">The sequence shown here is derived from an EMBL/GenBank/DDBJ whole genome shotgun (WGS) entry which is preliminary data.</text>
</comment>